<organism evidence="1">
    <name type="scientific">viral metagenome</name>
    <dbReference type="NCBI Taxonomy" id="1070528"/>
    <lineage>
        <taxon>unclassified sequences</taxon>
        <taxon>metagenomes</taxon>
        <taxon>organismal metagenomes</taxon>
    </lineage>
</organism>
<dbReference type="AlphaFoldDB" id="A0A6C0D179"/>
<protein>
    <submittedName>
        <fullName evidence="1">Uncharacterized protein</fullName>
    </submittedName>
</protein>
<name>A0A6C0D179_9ZZZZ</name>
<reference evidence="1" key="1">
    <citation type="journal article" date="2020" name="Nature">
        <title>Giant virus diversity and host interactions through global metagenomics.</title>
        <authorList>
            <person name="Schulz F."/>
            <person name="Roux S."/>
            <person name="Paez-Espino D."/>
            <person name="Jungbluth S."/>
            <person name="Walsh D.A."/>
            <person name="Denef V.J."/>
            <person name="McMahon K.D."/>
            <person name="Konstantinidis K.T."/>
            <person name="Eloe-Fadrosh E.A."/>
            <person name="Kyrpides N.C."/>
            <person name="Woyke T."/>
        </authorList>
    </citation>
    <scope>NUCLEOTIDE SEQUENCE</scope>
    <source>
        <strain evidence="1">GVMAG-M-3300023174-107</strain>
    </source>
</reference>
<dbReference type="EMBL" id="MN739521">
    <property type="protein sequence ID" value="QHT10518.1"/>
    <property type="molecule type" value="Genomic_DNA"/>
</dbReference>
<sequence>MSVYPQFIEYIQQEGLYVPGYNYEEMYNIMVDALTNDKDSSNNFIYTQQQVNNLYEVLDELLYPLQMETDIEPETETNEPPILPNVYTNQTNQTALQAFNNYIITALNNSNQINQNNLYNLNYNNVIYYNNT</sequence>
<proteinExistence type="predicted"/>
<accession>A0A6C0D179</accession>
<evidence type="ECO:0000313" key="1">
    <source>
        <dbReference type="EMBL" id="QHT10518.1"/>
    </source>
</evidence>